<feature type="domain" description="Major facilitator superfamily (MFS) profile" evidence="10">
    <location>
        <begin position="31"/>
        <end position="416"/>
    </location>
</feature>
<comment type="subcellular location">
    <subcellularLocation>
        <location evidence="1">Cell membrane</location>
        <topology evidence="1">Multi-pass membrane protein</topology>
    </subcellularLocation>
</comment>
<dbReference type="AlphaFoldDB" id="A0A171KQZ5"/>
<feature type="transmembrane region" description="Helical" evidence="9">
    <location>
        <begin position="362"/>
        <end position="383"/>
    </location>
</feature>
<reference evidence="11 12" key="1">
    <citation type="submission" date="2015-04" db="EMBL/GenBank/DDBJ databases">
        <title>Genome sequence of Kerstersia gyiorum CG1.</title>
        <authorList>
            <person name="Greninger A.L."/>
            <person name="Kozyreva V."/>
            <person name="Chaturvedi V."/>
        </authorList>
    </citation>
    <scope>NUCLEOTIDE SEQUENCE [LARGE SCALE GENOMIC DNA]</scope>
    <source>
        <strain evidence="11 12">CG1</strain>
    </source>
</reference>
<feature type="transmembrane region" description="Helical" evidence="9">
    <location>
        <begin position="160"/>
        <end position="181"/>
    </location>
</feature>
<keyword evidence="7 9" id="KW-0472">Membrane</keyword>
<evidence type="ECO:0000256" key="1">
    <source>
        <dbReference type="ARBA" id="ARBA00004651"/>
    </source>
</evidence>
<feature type="transmembrane region" description="Helical" evidence="9">
    <location>
        <begin position="332"/>
        <end position="350"/>
    </location>
</feature>
<evidence type="ECO:0000256" key="8">
    <source>
        <dbReference type="SAM" id="MobiDB-lite"/>
    </source>
</evidence>
<dbReference type="PROSITE" id="PS00216">
    <property type="entry name" value="SUGAR_TRANSPORT_1"/>
    <property type="match status" value="1"/>
</dbReference>
<evidence type="ECO:0000256" key="7">
    <source>
        <dbReference type="ARBA" id="ARBA00023136"/>
    </source>
</evidence>
<evidence type="ECO:0000313" key="11">
    <source>
        <dbReference type="EMBL" id="KKO71312.1"/>
    </source>
</evidence>
<keyword evidence="3" id="KW-0813">Transport</keyword>
<feature type="transmembrane region" description="Helical" evidence="9">
    <location>
        <begin position="389"/>
        <end position="407"/>
    </location>
</feature>
<gene>
    <name evidence="11" type="ORF">AAV32_12265</name>
</gene>
<evidence type="ECO:0000256" key="5">
    <source>
        <dbReference type="ARBA" id="ARBA00022692"/>
    </source>
</evidence>
<comment type="caution">
    <text evidence="11">The sequence shown here is derived from an EMBL/GenBank/DDBJ whole genome shotgun (WGS) entry which is preliminary data.</text>
</comment>
<accession>A0A171KQZ5</accession>
<feature type="transmembrane region" description="Helical" evidence="9">
    <location>
        <begin position="100"/>
        <end position="118"/>
    </location>
</feature>
<dbReference type="CDD" id="cd17324">
    <property type="entry name" value="MFS_NepI_like"/>
    <property type="match status" value="1"/>
</dbReference>
<dbReference type="SUPFAM" id="SSF103473">
    <property type="entry name" value="MFS general substrate transporter"/>
    <property type="match status" value="1"/>
</dbReference>
<dbReference type="GO" id="GO:0005886">
    <property type="term" value="C:plasma membrane"/>
    <property type="evidence" value="ECO:0007669"/>
    <property type="project" value="UniProtKB-SubCell"/>
</dbReference>
<dbReference type="PATRIC" id="fig|206506.3.peg.2612"/>
<dbReference type="OrthoDB" id="63984at2"/>
<evidence type="ECO:0000256" key="4">
    <source>
        <dbReference type="ARBA" id="ARBA00022475"/>
    </source>
</evidence>
<feature type="transmembrane region" description="Helical" evidence="9">
    <location>
        <begin position="31"/>
        <end position="53"/>
    </location>
</feature>
<feature type="transmembrane region" description="Helical" evidence="9">
    <location>
        <begin position="187"/>
        <end position="209"/>
    </location>
</feature>
<dbReference type="InterPro" id="IPR011701">
    <property type="entry name" value="MFS"/>
</dbReference>
<proteinExistence type="inferred from homology"/>
<keyword evidence="6 9" id="KW-1133">Transmembrane helix</keyword>
<dbReference type="InterPro" id="IPR005829">
    <property type="entry name" value="Sugar_transporter_CS"/>
</dbReference>
<dbReference type="PANTHER" id="PTHR43271:SF1">
    <property type="entry name" value="INNER MEMBRANE TRANSPORT PROTEIN YNFM"/>
    <property type="match status" value="1"/>
</dbReference>
<dbReference type="PANTHER" id="PTHR43271">
    <property type="entry name" value="BLL2771 PROTEIN"/>
    <property type="match status" value="1"/>
</dbReference>
<feature type="transmembrane region" description="Helical" evidence="9">
    <location>
        <begin position="73"/>
        <end position="93"/>
    </location>
</feature>
<keyword evidence="12" id="KW-1185">Reference proteome</keyword>
<dbReference type="InterPro" id="IPR036259">
    <property type="entry name" value="MFS_trans_sf"/>
</dbReference>
<keyword evidence="4" id="KW-1003">Cell membrane</keyword>
<protein>
    <submittedName>
        <fullName evidence="11">MFS transporter</fullName>
    </submittedName>
</protein>
<feature type="transmembrane region" description="Helical" evidence="9">
    <location>
        <begin position="280"/>
        <end position="298"/>
    </location>
</feature>
<sequence>MTSASRTPLEPDSPVDAAAPAQSWAEPGSTAYWRICIGLFLAGFATFSLLYSVQPLLPEFTTEFGVSPAVSALALSLSTATLAFAILFAGALSEGWGRRGLMFASMALAALLNILAAVSPSWHALLAARTLVGLLLGGVPAVAMAYLAEETHPRGLGFSMGLYVGGTAFGGMAGRVFMSFLTDMYGWRSAMVTVGVLDLLAAVGFLLLLPRSRNFVRRTGTGMRHHFRAWGRHWRQPRLRQLFIASFCLMGVFVTLYNYVGFRLLAPPYDLSQSEIGLIFLAYIFAIFVSPMAGWLADRLGRGKVLAGGVGFLALGLACTGLPWLAAIVLGIILLTIGFFVAHSTASGWVGRLATENKGHAASLYLLAYYLGSSVVGACGGWFWEHGGWWPLLAFLLALLGWMAWVIRDLLRGQPA</sequence>
<evidence type="ECO:0000256" key="2">
    <source>
        <dbReference type="ARBA" id="ARBA00008335"/>
    </source>
</evidence>
<comment type="similarity">
    <text evidence="2">Belongs to the major facilitator superfamily.</text>
</comment>
<name>A0A171KQZ5_9BURK</name>
<dbReference type="Gene3D" id="1.20.1250.20">
    <property type="entry name" value="MFS general substrate transporter like domains"/>
    <property type="match status" value="1"/>
</dbReference>
<dbReference type="Pfam" id="PF07690">
    <property type="entry name" value="MFS_1"/>
    <property type="match status" value="2"/>
</dbReference>
<feature type="transmembrane region" description="Helical" evidence="9">
    <location>
        <begin position="124"/>
        <end position="148"/>
    </location>
</feature>
<evidence type="ECO:0000256" key="6">
    <source>
        <dbReference type="ARBA" id="ARBA00022989"/>
    </source>
</evidence>
<evidence type="ECO:0000313" key="12">
    <source>
        <dbReference type="Proteomes" id="UP000078084"/>
    </source>
</evidence>
<dbReference type="Proteomes" id="UP000078084">
    <property type="component" value="Unassembled WGS sequence"/>
</dbReference>
<feature type="region of interest" description="Disordered" evidence="8">
    <location>
        <begin position="1"/>
        <end position="20"/>
    </location>
</feature>
<dbReference type="RefSeq" id="WP_068372450.1">
    <property type="nucleotide sequence ID" value="NZ_CP033936.1"/>
</dbReference>
<feature type="transmembrane region" description="Helical" evidence="9">
    <location>
        <begin position="242"/>
        <end position="260"/>
    </location>
</feature>
<dbReference type="GO" id="GO:0022857">
    <property type="term" value="F:transmembrane transporter activity"/>
    <property type="evidence" value="ECO:0007669"/>
    <property type="project" value="InterPro"/>
</dbReference>
<keyword evidence="5 9" id="KW-0812">Transmembrane</keyword>
<evidence type="ECO:0000259" key="10">
    <source>
        <dbReference type="PROSITE" id="PS50850"/>
    </source>
</evidence>
<feature type="transmembrane region" description="Helical" evidence="9">
    <location>
        <begin position="305"/>
        <end position="326"/>
    </location>
</feature>
<dbReference type="EMBL" id="LBNE01000008">
    <property type="protein sequence ID" value="KKO71312.1"/>
    <property type="molecule type" value="Genomic_DNA"/>
</dbReference>
<dbReference type="InterPro" id="IPR020846">
    <property type="entry name" value="MFS_dom"/>
</dbReference>
<organism evidence="11 12">
    <name type="scientific">Kerstersia gyiorum</name>
    <dbReference type="NCBI Taxonomy" id="206506"/>
    <lineage>
        <taxon>Bacteria</taxon>
        <taxon>Pseudomonadati</taxon>
        <taxon>Pseudomonadota</taxon>
        <taxon>Betaproteobacteria</taxon>
        <taxon>Burkholderiales</taxon>
        <taxon>Alcaligenaceae</taxon>
        <taxon>Kerstersia</taxon>
    </lineage>
</organism>
<dbReference type="PROSITE" id="PS50850">
    <property type="entry name" value="MFS"/>
    <property type="match status" value="1"/>
</dbReference>
<evidence type="ECO:0000256" key="9">
    <source>
        <dbReference type="SAM" id="Phobius"/>
    </source>
</evidence>
<dbReference type="GeneID" id="99726521"/>
<evidence type="ECO:0000256" key="3">
    <source>
        <dbReference type="ARBA" id="ARBA00022448"/>
    </source>
</evidence>